<organism evidence="1 2">
    <name type="scientific">Bacterioplanes sanyensis</name>
    <dbReference type="NCBI Taxonomy" id="1249553"/>
    <lineage>
        <taxon>Bacteria</taxon>
        <taxon>Pseudomonadati</taxon>
        <taxon>Pseudomonadota</taxon>
        <taxon>Gammaproteobacteria</taxon>
        <taxon>Oceanospirillales</taxon>
        <taxon>Oceanospirillaceae</taxon>
        <taxon>Bacterioplanes</taxon>
    </lineage>
</organism>
<reference evidence="1 2" key="1">
    <citation type="submission" date="2017-07" db="EMBL/GenBank/DDBJ databases">
        <title>Annotated genome sequence of Bacterioplanes sanyensis isolated from Red Sea.</title>
        <authorList>
            <person name="Rehman Z.U."/>
        </authorList>
    </citation>
    <scope>NUCLEOTIDE SEQUENCE [LARGE SCALE GENOMIC DNA]</scope>
    <source>
        <strain evidence="1 2">NV9</strain>
    </source>
</reference>
<dbReference type="AlphaFoldDB" id="A0A222FNJ6"/>
<evidence type="ECO:0000313" key="2">
    <source>
        <dbReference type="Proteomes" id="UP000202440"/>
    </source>
</evidence>
<gene>
    <name evidence="1" type="ORF">CHH28_17325</name>
</gene>
<dbReference type="KEGG" id="bsan:CHH28_17325"/>
<dbReference type="RefSeq" id="WP_094061498.1">
    <property type="nucleotide sequence ID" value="NZ_CP022530.1"/>
</dbReference>
<sequence>MTKTIRATLNNYTSYPWTYVTSHLPPTSELLVTSPDTAATPRPFAEQIAPSDSLTVEFELFGKQTKPVTGFVHYSICNALNPKTILALDFSINPQQLTADFRIGFLFRSDPRHQFLGSSRIDIIEPSDQTPMRTYHLAVYGQTVERPLVRPDKPWVAPGMG</sequence>
<proteinExistence type="predicted"/>
<dbReference type="Proteomes" id="UP000202440">
    <property type="component" value="Chromosome"/>
</dbReference>
<name>A0A222FNJ6_9GAMM</name>
<protein>
    <submittedName>
        <fullName evidence="1">Uncharacterized protein</fullName>
    </submittedName>
</protein>
<keyword evidence="2" id="KW-1185">Reference proteome</keyword>
<accession>A0A222FNJ6</accession>
<evidence type="ECO:0000313" key="1">
    <source>
        <dbReference type="EMBL" id="ASP40329.1"/>
    </source>
</evidence>
<dbReference type="EMBL" id="CP022530">
    <property type="protein sequence ID" value="ASP40329.1"/>
    <property type="molecule type" value="Genomic_DNA"/>
</dbReference>